<gene>
    <name evidence="10" type="ORF">OVA965_LOCUS34535</name>
    <name evidence="11" type="ORF">TMI583_LOCUS35460</name>
</gene>
<feature type="transmembrane region" description="Helical" evidence="8">
    <location>
        <begin position="176"/>
        <end position="200"/>
    </location>
</feature>
<feature type="transmembrane region" description="Helical" evidence="8">
    <location>
        <begin position="20"/>
        <end position="42"/>
    </location>
</feature>
<dbReference type="GO" id="GO:0016020">
    <property type="term" value="C:membrane"/>
    <property type="evidence" value="ECO:0007669"/>
    <property type="project" value="UniProtKB-SubCell"/>
</dbReference>
<feature type="transmembrane region" description="Helical" evidence="8">
    <location>
        <begin position="54"/>
        <end position="77"/>
    </location>
</feature>
<evidence type="ECO:0000259" key="9">
    <source>
        <dbReference type="PROSITE" id="PS50262"/>
    </source>
</evidence>
<evidence type="ECO:0000313" key="11">
    <source>
        <dbReference type="EMBL" id="CAF4239398.1"/>
    </source>
</evidence>
<dbReference type="InterPro" id="IPR000276">
    <property type="entry name" value="GPCR_Rhodpsn"/>
</dbReference>
<dbReference type="GO" id="GO:0004930">
    <property type="term" value="F:G protein-coupled receptor activity"/>
    <property type="evidence" value="ECO:0007669"/>
    <property type="project" value="UniProtKB-KW"/>
</dbReference>
<name>A0A8S2ST06_9BILA</name>
<comment type="subcellular location">
    <subcellularLocation>
        <location evidence="1">Membrane</location>
        <topology evidence="1">Multi-pass membrane protein</topology>
    </subcellularLocation>
</comment>
<keyword evidence="6" id="KW-0675">Receptor</keyword>
<dbReference type="EMBL" id="CAJNOK010029096">
    <property type="protein sequence ID" value="CAF1443500.1"/>
    <property type="molecule type" value="Genomic_DNA"/>
</dbReference>
<dbReference type="Gene3D" id="1.20.1070.10">
    <property type="entry name" value="Rhodopsin 7-helix transmembrane proteins"/>
    <property type="match status" value="1"/>
</dbReference>
<proteinExistence type="predicted"/>
<dbReference type="AlphaFoldDB" id="A0A8S2ST06"/>
<keyword evidence="4" id="KW-0297">G-protein coupled receptor</keyword>
<evidence type="ECO:0000256" key="1">
    <source>
        <dbReference type="ARBA" id="ARBA00004141"/>
    </source>
</evidence>
<evidence type="ECO:0000313" key="12">
    <source>
        <dbReference type="Proteomes" id="UP000682733"/>
    </source>
</evidence>
<reference evidence="11" key="1">
    <citation type="submission" date="2021-02" db="EMBL/GenBank/DDBJ databases">
        <authorList>
            <person name="Nowell W R."/>
        </authorList>
    </citation>
    <scope>NUCLEOTIDE SEQUENCE</scope>
</reference>
<evidence type="ECO:0000256" key="4">
    <source>
        <dbReference type="ARBA" id="ARBA00023040"/>
    </source>
</evidence>
<feature type="domain" description="G-protein coupled receptors family 1 profile" evidence="9">
    <location>
        <begin position="34"/>
        <end position="288"/>
    </location>
</feature>
<dbReference type="PANTHER" id="PTHR24243:SF208">
    <property type="entry name" value="PYROKININ-1 RECEPTOR"/>
    <property type="match status" value="1"/>
</dbReference>
<dbReference type="InterPro" id="IPR017452">
    <property type="entry name" value="GPCR_Rhodpsn_7TM"/>
</dbReference>
<evidence type="ECO:0000256" key="6">
    <source>
        <dbReference type="ARBA" id="ARBA00023170"/>
    </source>
</evidence>
<dbReference type="Proteomes" id="UP000682733">
    <property type="component" value="Unassembled WGS sequence"/>
</dbReference>
<keyword evidence="5 8" id="KW-0472">Membrane</keyword>
<feature type="transmembrane region" description="Helical" evidence="8">
    <location>
        <begin position="97"/>
        <end position="118"/>
    </location>
</feature>
<evidence type="ECO:0000313" key="10">
    <source>
        <dbReference type="EMBL" id="CAF1443500.1"/>
    </source>
</evidence>
<feature type="non-terminal residue" evidence="11">
    <location>
        <position position="1"/>
    </location>
</feature>
<keyword evidence="2 8" id="KW-0812">Transmembrane</keyword>
<feature type="transmembrane region" description="Helical" evidence="8">
    <location>
        <begin position="232"/>
        <end position="254"/>
    </location>
</feature>
<organism evidence="11 12">
    <name type="scientific">Didymodactylos carnosus</name>
    <dbReference type="NCBI Taxonomy" id="1234261"/>
    <lineage>
        <taxon>Eukaryota</taxon>
        <taxon>Metazoa</taxon>
        <taxon>Spiralia</taxon>
        <taxon>Gnathifera</taxon>
        <taxon>Rotifera</taxon>
        <taxon>Eurotatoria</taxon>
        <taxon>Bdelloidea</taxon>
        <taxon>Philodinida</taxon>
        <taxon>Philodinidae</taxon>
        <taxon>Didymodactylos</taxon>
    </lineage>
</organism>
<dbReference type="SUPFAM" id="SSF81321">
    <property type="entry name" value="Family A G protein-coupled receptor-like"/>
    <property type="match status" value="1"/>
</dbReference>
<evidence type="ECO:0000256" key="8">
    <source>
        <dbReference type="SAM" id="Phobius"/>
    </source>
</evidence>
<protein>
    <recommendedName>
        <fullName evidence="9">G-protein coupled receptors family 1 profile domain-containing protein</fullName>
    </recommendedName>
</protein>
<feature type="transmembrane region" description="Helical" evidence="8">
    <location>
        <begin position="260"/>
        <end position="279"/>
    </location>
</feature>
<dbReference type="Proteomes" id="UP000677228">
    <property type="component" value="Unassembled WGS sequence"/>
</dbReference>
<dbReference type="Pfam" id="PF00001">
    <property type="entry name" value="7tm_1"/>
    <property type="match status" value="1"/>
</dbReference>
<dbReference type="PANTHER" id="PTHR24243">
    <property type="entry name" value="G-PROTEIN COUPLED RECEPTOR"/>
    <property type="match status" value="1"/>
</dbReference>
<accession>A0A8S2ST06</accession>
<evidence type="ECO:0000256" key="2">
    <source>
        <dbReference type="ARBA" id="ARBA00022692"/>
    </source>
</evidence>
<dbReference type="EMBL" id="CAJOBA010050912">
    <property type="protein sequence ID" value="CAF4239398.1"/>
    <property type="molecule type" value="Genomic_DNA"/>
</dbReference>
<comment type="caution">
    <text evidence="11">The sequence shown here is derived from an EMBL/GenBank/DDBJ whole genome shotgun (WGS) entry which is preliminary data.</text>
</comment>
<sequence>IMNSTPVAIDPLVYAYNQLANYFVPVLFTLGTISSISNVVIFTRKTLRTSPCSMYFLAATINNFFVQYYILLGTIITARMNYDFTQYSSIYCKIRSYIAYILYALSPYFTVLACADRYCSSSLNSKLRNLSKLSISNRLIPGTVIFTLALYLHMLFNYEINHGMCGPKDGTYAQRLSILSLFTFCIIPPALMSTFSILSFRNIKQQRRRIMPVNATVGGVKMRQRDGQLLRMLFFHVLAEFILVTPFSIAYLISTINTQFYTSNVFGFIFKVLTLIIIYQSTENFKAAFFPNTFDTKAFPTTTTATTTTK</sequence>
<keyword evidence="3 8" id="KW-1133">Transmembrane helix</keyword>
<feature type="transmembrane region" description="Helical" evidence="8">
    <location>
        <begin position="139"/>
        <end position="156"/>
    </location>
</feature>
<evidence type="ECO:0000256" key="5">
    <source>
        <dbReference type="ARBA" id="ARBA00023136"/>
    </source>
</evidence>
<dbReference type="PROSITE" id="PS50262">
    <property type="entry name" value="G_PROTEIN_RECEP_F1_2"/>
    <property type="match status" value="1"/>
</dbReference>
<keyword evidence="7" id="KW-0807">Transducer</keyword>
<evidence type="ECO:0000256" key="7">
    <source>
        <dbReference type="ARBA" id="ARBA00023224"/>
    </source>
</evidence>
<evidence type="ECO:0000256" key="3">
    <source>
        <dbReference type="ARBA" id="ARBA00022989"/>
    </source>
</evidence>